<dbReference type="PROSITE" id="PS00018">
    <property type="entry name" value="EF_HAND_1"/>
    <property type="match status" value="1"/>
</dbReference>
<dbReference type="InterPro" id="IPR036439">
    <property type="entry name" value="Dockerin_dom_sf"/>
</dbReference>
<dbReference type="NCBIfam" id="TIGR02232">
    <property type="entry name" value="myxo_disulf_rpt"/>
    <property type="match status" value="1"/>
</dbReference>
<organism evidence="5 6">
    <name type="scientific">Candidatus Liptonbacteria bacterium RIFCSPLOWO2_01_FULL_52_25</name>
    <dbReference type="NCBI Taxonomy" id="1798650"/>
    <lineage>
        <taxon>Bacteria</taxon>
        <taxon>Candidatus Liptoniibacteriota</taxon>
    </lineage>
</organism>
<gene>
    <name evidence="5" type="ORF">A2945_01555</name>
</gene>
<dbReference type="InterPro" id="IPR011936">
    <property type="entry name" value="Myxo_disulph_rpt"/>
</dbReference>
<evidence type="ECO:0000313" key="5">
    <source>
        <dbReference type="EMBL" id="OGY99525.1"/>
    </source>
</evidence>
<dbReference type="Proteomes" id="UP000178880">
    <property type="component" value="Unassembled WGS sequence"/>
</dbReference>
<keyword evidence="3" id="KW-1015">Disulfide bond</keyword>
<sequence>MKNDVYFLLRVILLALLGQIFLAGEASAQLTATTTVRVDVCGDGLVSGNEVCDSGFGQNTGLYSTSTTDRHCNATCSVMGPYCGDSVLQSQYAEACDDGNNTSLDRCSAVCVIENLPSGGGGGGAGVYSPGGYVSLPETQVIITGKAYPNANVHILKDGTDIAVVAADAKADFYFTITKVSPGVVTFGFWAQDANGLKSAALTTTLSIVANVVTTISGAFLPPTLNTDKRKVDRGDTIIISGQSPPAIKVVTHVNSEEEIIQDVTSGADGTWKLAFDTTALADEDFHTAKALFEMKIGENVVQSAFSQAVSFYVGQSETGTQFISDLNGDKKINLIDFSVLLFYWGTSGPTGDLNNDSKVGLTDFSILLFNWTG</sequence>
<evidence type="ECO:0000256" key="3">
    <source>
        <dbReference type="ARBA" id="ARBA00023157"/>
    </source>
</evidence>
<protein>
    <recommendedName>
        <fullName evidence="7">Bacterial Ig domain-containing protein</fullName>
    </recommendedName>
</protein>
<dbReference type="Gene3D" id="1.10.1330.10">
    <property type="entry name" value="Dockerin domain"/>
    <property type="match status" value="1"/>
</dbReference>
<feature type="signal peptide" evidence="4">
    <location>
        <begin position="1"/>
        <end position="28"/>
    </location>
</feature>
<keyword evidence="2" id="KW-0677">Repeat</keyword>
<evidence type="ECO:0000256" key="1">
    <source>
        <dbReference type="ARBA" id="ARBA00022729"/>
    </source>
</evidence>
<accession>A0A1G2CDR8</accession>
<dbReference type="Pfam" id="PF13948">
    <property type="entry name" value="DUF4215"/>
    <property type="match status" value="1"/>
</dbReference>
<dbReference type="STRING" id="1798650.A2945_01555"/>
<reference evidence="5 6" key="1">
    <citation type="journal article" date="2016" name="Nat. Commun.">
        <title>Thousands of microbial genomes shed light on interconnected biogeochemical processes in an aquifer system.</title>
        <authorList>
            <person name="Anantharaman K."/>
            <person name="Brown C.T."/>
            <person name="Hug L.A."/>
            <person name="Sharon I."/>
            <person name="Castelle C.J."/>
            <person name="Probst A.J."/>
            <person name="Thomas B.C."/>
            <person name="Singh A."/>
            <person name="Wilkins M.J."/>
            <person name="Karaoz U."/>
            <person name="Brodie E.L."/>
            <person name="Williams K.H."/>
            <person name="Hubbard S.S."/>
            <person name="Banfield J.F."/>
        </authorList>
    </citation>
    <scope>NUCLEOTIDE SEQUENCE [LARGE SCALE GENOMIC DNA]</scope>
</reference>
<evidence type="ECO:0008006" key="7">
    <source>
        <dbReference type="Google" id="ProtNLM"/>
    </source>
</evidence>
<comment type="caution">
    <text evidence="5">The sequence shown here is derived from an EMBL/GenBank/DDBJ whole genome shotgun (WGS) entry which is preliminary data.</text>
</comment>
<proteinExistence type="predicted"/>
<feature type="chain" id="PRO_5009582280" description="Bacterial Ig domain-containing protein" evidence="4">
    <location>
        <begin position="29"/>
        <end position="374"/>
    </location>
</feature>
<evidence type="ECO:0000256" key="4">
    <source>
        <dbReference type="SAM" id="SignalP"/>
    </source>
</evidence>
<evidence type="ECO:0000313" key="6">
    <source>
        <dbReference type="Proteomes" id="UP000178880"/>
    </source>
</evidence>
<dbReference type="InterPro" id="IPR018247">
    <property type="entry name" value="EF_Hand_1_Ca_BS"/>
</dbReference>
<name>A0A1G2CDR8_9BACT</name>
<dbReference type="EMBL" id="MHLA01000015">
    <property type="protein sequence ID" value="OGY99525.1"/>
    <property type="molecule type" value="Genomic_DNA"/>
</dbReference>
<dbReference type="AlphaFoldDB" id="A0A1G2CDR8"/>
<dbReference type="SUPFAM" id="SSF63446">
    <property type="entry name" value="Type I dockerin domain"/>
    <property type="match status" value="1"/>
</dbReference>
<evidence type="ECO:0000256" key="2">
    <source>
        <dbReference type="ARBA" id="ARBA00022737"/>
    </source>
</evidence>
<dbReference type="GO" id="GO:0000272">
    <property type="term" value="P:polysaccharide catabolic process"/>
    <property type="evidence" value="ECO:0007669"/>
    <property type="project" value="InterPro"/>
</dbReference>
<keyword evidence="1 4" id="KW-0732">Signal</keyword>